<reference evidence="2 3" key="1">
    <citation type="journal article" date="2019" name="Nat. Plants">
        <title>Stout camphor tree genome fills gaps in understanding of flowering plant genome evolution.</title>
        <authorList>
            <person name="Chaw S.M."/>
            <person name="Liu Y.C."/>
            <person name="Wu Y.W."/>
            <person name="Wang H.Y."/>
            <person name="Lin C.I."/>
            <person name="Wu C.S."/>
            <person name="Ke H.M."/>
            <person name="Chang L.Y."/>
            <person name="Hsu C.Y."/>
            <person name="Yang H.T."/>
            <person name="Sudianto E."/>
            <person name="Hsu M.H."/>
            <person name="Wu K.P."/>
            <person name="Wang L.N."/>
            <person name="Leebens-Mack J.H."/>
            <person name="Tsai I.J."/>
        </authorList>
    </citation>
    <scope>NUCLEOTIDE SEQUENCE [LARGE SCALE GENOMIC DNA]</scope>
    <source>
        <strain evidence="3">cv. Chaw 1501</strain>
        <tissue evidence="2">Young leaves</tissue>
    </source>
</reference>
<protein>
    <submittedName>
        <fullName evidence="2">Uncharacterized protein</fullName>
    </submittedName>
</protein>
<dbReference type="Proteomes" id="UP000283530">
    <property type="component" value="Unassembled WGS sequence"/>
</dbReference>
<dbReference type="EMBL" id="QPKB01000008">
    <property type="protein sequence ID" value="RWR90992.1"/>
    <property type="molecule type" value="Genomic_DNA"/>
</dbReference>
<comment type="caution">
    <text evidence="2">The sequence shown here is derived from an EMBL/GenBank/DDBJ whole genome shotgun (WGS) entry which is preliminary data.</text>
</comment>
<sequence length="153" mass="16506">MSDGTPISSAAAILDLMTMHGLVAVGQLDLKNTLWGVGGVLKGDIAPCKNVPGDVKWQMDKLILEGKKDRAKKRQLNEEIGNPYGTPGGDADEDDVEVEVVEPFTNPITPTTTSRKGKEKVSQISTQNKRRGVSNTSQPPMSNFFAPRTSPRS</sequence>
<feature type="region of interest" description="Disordered" evidence="1">
    <location>
        <begin position="104"/>
        <end position="153"/>
    </location>
</feature>
<proteinExistence type="predicted"/>
<evidence type="ECO:0000256" key="1">
    <source>
        <dbReference type="SAM" id="MobiDB-lite"/>
    </source>
</evidence>
<dbReference type="OrthoDB" id="2442898at2759"/>
<keyword evidence="3" id="KW-1185">Reference proteome</keyword>
<organism evidence="2 3">
    <name type="scientific">Cinnamomum micranthum f. kanehirae</name>
    <dbReference type="NCBI Taxonomy" id="337451"/>
    <lineage>
        <taxon>Eukaryota</taxon>
        <taxon>Viridiplantae</taxon>
        <taxon>Streptophyta</taxon>
        <taxon>Embryophyta</taxon>
        <taxon>Tracheophyta</taxon>
        <taxon>Spermatophyta</taxon>
        <taxon>Magnoliopsida</taxon>
        <taxon>Magnoliidae</taxon>
        <taxon>Laurales</taxon>
        <taxon>Lauraceae</taxon>
        <taxon>Cinnamomum</taxon>
    </lineage>
</organism>
<accession>A0A443PJR7</accession>
<name>A0A443PJR7_9MAGN</name>
<gene>
    <name evidence="2" type="ORF">CKAN_02012600</name>
</gene>
<evidence type="ECO:0000313" key="3">
    <source>
        <dbReference type="Proteomes" id="UP000283530"/>
    </source>
</evidence>
<evidence type="ECO:0000313" key="2">
    <source>
        <dbReference type="EMBL" id="RWR90992.1"/>
    </source>
</evidence>
<feature type="compositionally biased region" description="Polar residues" evidence="1">
    <location>
        <begin position="122"/>
        <end position="141"/>
    </location>
</feature>
<feature type="region of interest" description="Disordered" evidence="1">
    <location>
        <begin position="74"/>
        <end position="93"/>
    </location>
</feature>
<dbReference type="AlphaFoldDB" id="A0A443PJR7"/>